<dbReference type="PROSITE" id="PS00451">
    <property type="entry name" value="PATHOGENESIS_BETVI"/>
    <property type="match status" value="1"/>
</dbReference>
<evidence type="ECO:0000256" key="3">
    <source>
        <dbReference type="ARBA" id="ARBA00023265"/>
    </source>
</evidence>
<dbReference type="GO" id="GO:0038023">
    <property type="term" value="F:signaling receptor activity"/>
    <property type="evidence" value="ECO:0007669"/>
    <property type="project" value="InterPro"/>
</dbReference>
<dbReference type="OrthoDB" id="1858506at2759"/>
<keyword evidence="7" id="KW-1185">Reference proteome</keyword>
<dbReference type="GO" id="GO:0010427">
    <property type="term" value="F:abscisic acid binding"/>
    <property type="evidence" value="ECO:0007669"/>
    <property type="project" value="InterPro"/>
</dbReference>
<dbReference type="GO" id="GO:0005737">
    <property type="term" value="C:cytoplasm"/>
    <property type="evidence" value="ECO:0007669"/>
    <property type="project" value="TreeGrafter"/>
</dbReference>
<feature type="domain" description="Bet v I/Major latex protein" evidence="5">
    <location>
        <begin position="1"/>
        <end position="153"/>
    </location>
</feature>
<dbReference type="InterPro" id="IPR000916">
    <property type="entry name" value="Bet_v_I/MLP"/>
</dbReference>
<evidence type="ECO:0000259" key="5">
    <source>
        <dbReference type="Pfam" id="PF00407"/>
    </source>
</evidence>
<dbReference type="InterPro" id="IPR024949">
    <property type="entry name" value="Bet_v_I_allergen"/>
</dbReference>
<dbReference type="InterPro" id="IPR050279">
    <property type="entry name" value="Plant_def-hormone_signal"/>
</dbReference>
<comment type="caution">
    <text evidence="6">The sequence shown here is derived from an EMBL/GenBank/DDBJ whole genome shotgun (WGS) entry which is preliminary data.</text>
</comment>
<dbReference type="GO" id="GO:0005634">
    <property type="term" value="C:nucleus"/>
    <property type="evidence" value="ECO:0007669"/>
    <property type="project" value="TreeGrafter"/>
</dbReference>
<dbReference type="GO" id="GO:0006952">
    <property type="term" value="P:defense response"/>
    <property type="evidence" value="ECO:0007669"/>
    <property type="project" value="UniProtKB-KW"/>
</dbReference>
<sequence>MGVFTVSEENISAVAPARLFKALVFDGDNLIPKVIEPIQSVEILEGNGGPGTIKKLTHLEGELHYVKHKVEAVDNDNFVYNYSLIEGDKFPDTLEKVSVDTKLEAAANGGSVIKVTVTFFTKGDAKPTEEEMKMGKQKGEGLFKAIEGYLLANPDYN</sequence>
<proteinExistence type="inferred from homology"/>
<dbReference type="InterPro" id="IPR023393">
    <property type="entry name" value="START-like_dom_sf"/>
</dbReference>
<evidence type="ECO:0000256" key="4">
    <source>
        <dbReference type="RuleBase" id="RU000409"/>
    </source>
</evidence>
<reference evidence="6" key="1">
    <citation type="submission" date="2020-09" db="EMBL/GenBank/DDBJ databases">
        <title>Genome-Enabled Discovery of Anthraquinone Biosynthesis in Senna tora.</title>
        <authorList>
            <person name="Kang S.-H."/>
            <person name="Pandey R.P."/>
            <person name="Lee C.-M."/>
            <person name="Sim J.-S."/>
            <person name="Jeong J.-T."/>
            <person name="Choi B.-S."/>
            <person name="Jung M."/>
            <person name="Ginzburg D."/>
            <person name="Zhao K."/>
            <person name="Won S.Y."/>
            <person name="Oh T.-J."/>
            <person name="Yu Y."/>
            <person name="Kim N.-H."/>
            <person name="Lee O.R."/>
            <person name="Lee T.-H."/>
            <person name="Bashyal P."/>
            <person name="Kim T.-S."/>
            <person name="Lee W.-H."/>
            <person name="Kawkins C."/>
            <person name="Kim C.-K."/>
            <person name="Kim J.S."/>
            <person name="Ahn B.O."/>
            <person name="Rhee S.Y."/>
            <person name="Sohng J.K."/>
        </authorList>
    </citation>
    <scope>NUCLEOTIDE SEQUENCE</scope>
    <source>
        <tissue evidence="6">Leaf</tissue>
    </source>
</reference>
<dbReference type="Gene3D" id="3.30.530.20">
    <property type="match status" value="1"/>
</dbReference>
<dbReference type="PRINTS" id="PR00634">
    <property type="entry name" value="BETALLERGEN"/>
</dbReference>
<evidence type="ECO:0000256" key="2">
    <source>
        <dbReference type="ARBA" id="ARBA00022821"/>
    </source>
</evidence>
<dbReference type="Pfam" id="PF00407">
    <property type="entry name" value="Bet_v_1"/>
    <property type="match status" value="1"/>
</dbReference>
<dbReference type="FunFam" id="3.30.530.20:FF:000007">
    <property type="entry name" value="Major pollen allergen Bet v 1-A"/>
    <property type="match status" value="1"/>
</dbReference>
<evidence type="ECO:0000313" key="7">
    <source>
        <dbReference type="Proteomes" id="UP000634136"/>
    </source>
</evidence>
<gene>
    <name evidence="6" type="ORF">G2W53_034518</name>
</gene>
<dbReference type="GO" id="GO:0009738">
    <property type="term" value="P:abscisic acid-activated signaling pathway"/>
    <property type="evidence" value="ECO:0007669"/>
    <property type="project" value="InterPro"/>
</dbReference>
<accession>A0A834T499</accession>
<comment type="similarity">
    <text evidence="1 4">Belongs to the BetVI family.</text>
</comment>
<evidence type="ECO:0000256" key="1">
    <source>
        <dbReference type="ARBA" id="ARBA00009744"/>
    </source>
</evidence>
<dbReference type="PANTHER" id="PTHR31213">
    <property type="entry name" value="OS08G0374000 PROTEIN-RELATED"/>
    <property type="match status" value="1"/>
</dbReference>
<name>A0A834T499_9FABA</name>
<organism evidence="6 7">
    <name type="scientific">Senna tora</name>
    <dbReference type="NCBI Taxonomy" id="362788"/>
    <lineage>
        <taxon>Eukaryota</taxon>
        <taxon>Viridiplantae</taxon>
        <taxon>Streptophyta</taxon>
        <taxon>Embryophyta</taxon>
        <taxon>Tracheophyta</taxon>
        <taxon>Spermatophyta</taxon>
        <taxon>Magnoliopsida</taxon>
        <taxon>eudicotyledons</taxon>
        <taxon>Gunneridae</taxon>
        <taxon>Pentapetalae</taxon>
        <taxon>rosids</taxon>
        <taxon>fabids</taxon>
        <taxon>Fabales</taxon>
        <taxon>Fabaceae</taxon>
        <taxon>Caesalpinioideae</taxon>
        <taxon>Cassia clade</taxon>
        <taxon>Senna</taxon>
    </lineage>
</organism>
<keyword evidence="2 4" id="KW-0611">Plant defense</keyword>
<dbReference type="GO" id="GO:0004864">
    <property type="term" value="F:protein phosphatase inhibitor activity"/>
    <property type="evidence" value="ECO:0007669"/>
    <property type="project" value="InterPro"/>
</dbReference>
<dbReference type="SUPFAM" id="SSF55961">
    <property type="entry name" value="Bet v1-like"/>
    <property type="match status" value="1"/>
</dbReference>
<protein>
    <submittedName>
        <fullName evidence="6">Class-10 pathogenesis-related protein 1-like</fullName>
    </submittedName>
</protein>
<keyword evidence="3 4" id="KW-0568">Pathogenesis-related protein</keyword>
<dbReference type="PANTHER" id="PTHR31213:SF55">
    <property type="entry name" value="STRESS-INDUCED PROTEIN SAM22"/>
    <property type="match status" value="1"/>
</dbReference>
<dbReference type="EMBL" id="JAAIUW010000010">
    <property type="protein sequence ID" value="KAF7813542.1"/>
    <property type="molecule type" value="Genomic_DNA"/>
</dbReference>
<dbReference type="AlphaFoldDB" id="A0A834T499"/>
<dbReference type="CDD" id="cd07816">
    <property type="entry name" value="Bet_v1-like"/>
    <property type="match status" value="1"/>
</dbReference>
<evidence type="ECO:0000313" key="6">
    <source>
        <dbReference type="EMBL" id="KAF7813542.1"/>
    </source>
</evidence>
<dbReference type="Proteomes" id="UP000634136">
    <property type="component" value="Unassembled WGS sequence"/>
</dbReference>